<reference evidence="2" key="1">
    <citation type="submission" date="2018-06" db="EMBL/GenBank/DDBJ databases">
        <authorList>
            <person name="Zhirakovskaya E."/>
        </authorList>
    </citation>
    <scope>NUCLEOTIDE SEQUENCE</scope>
</reference>
<dbReference type="AlphaFoldDB" id="A0A3B0WLT7"/>
<organism evidence="2">
    <name type="scientific">hydrothermal vent metagenome</name>
    <dbReference type="NCBI Taxonomy" id="652676"/>
    <lineage>
        <taxon>unclassified sequences</taxon>
        <taxon>metagenomes</taxon>
        <taxon>ecological metagenomes</taxon>
    </lineage>
</organism>
<dbReference type="EMBL" id="UOFA01000190">
    <property type="protein sequence ID" value="VAW45416.1"/>
    <property type="molecule type" value="Genomic_DNA"/>
</dbReference>
<feature type="domain" description="CheW-like" evidence="1">
    <location>
        <begin position="4"/>
        <end position="149"/>
    </location>
</feature>
<dbReference type="Pfam" id="PF01584">
    <property type="entry name" value="CheW"/>
    <property type="match status" value="1"/>
</dbReference>
<evidence type="ECO:0000313" key="2">
    <source>
        <dbReference type="EMBL" id="VAW45416.1"/>
    </source>
</evidence>
<sequence length="155" mass="17212">MSNEIRAVLIPIEKDRKLLLPNAMVAEVLGMRTIDDIDQDVGWVLGTVSWRGWDIPLIDFAVLTGAATEVEINSSYNLAVLKSINHPEDMPYFAVLSRGIPKLQLVSRGDMQLHEEKLINHNAIASLVSIQDEMADIPNMNYLETNLISITQSAA</sequence>
<dbReference type="GO" id="GO:0007165">
    <property type="term" value="P:signal transduction"/>
    <property type="evidence" value="ECO:0007669"/>
    <property type="project" value="InterPro"/>
</dbReference>
<dbReference type="InterPro" id="IPR002545">
    <property type="entry name" value="CheW-lke_dom"/>
</dbReference>
<gene>
    <name evidence="2" type="ORF">MNBD_GAMMA02-1791</name>
</gene>
<proteinExistence type="predicted"/>
<evidence type="ECO:0000259" key="1">
    <source>
        <dbReference type="PROSITE" id="PS50851"/>
    </source>
</evidence>
<dbReference type="InterPro" id="IPR036061">
    <property type="entry name" value="CheW-like_dom_sf"/>
</dbReference>
<name>A0A3B0WLT7_9ZZZZ</name>
<accession>A0A3B0WLT7</accession>
<protein>
    <recommendedName>
        <fullName evidence="1">CheW-like domain-containing protein</fullName>
    </recommendedName>
</protein>
<dbReference type="PROSITE" id="PS50851">
    <property type="entry name" value="CHEW"/>
    <property type="match status" value="1"/>
</dbReference>
<dbReference type="GO" id="GO:0006935">
    <property type="term" value="P:chemotaxis"/>
    <property type="evidence" value="ECO:0007669"/>
    <property type="project" value="InterPro"/>
</dbReference>
<dbReference type="SUPFAM" id="SSF50341">
    <property type="entry name" value="CheW-like"/>
    <property type="match status" value="1"/>
</dbReference>